<dbReference type="Proteomes" id="UP000248214">
    <property type="component" value="Unassembled WGS sequence"/>
</dbReference>
<reference evidence="1 2" key="1">
    <citation type="submission" date="2017-10" db="EMBL/GenBank/DDBJ databases">
        <title>Bacillus sp. nov., a halophilic bacterium isolated from a Keqin Lake.</title>
        <authorList>
            <person name="Wang H."/>
        </authorList>
    </citation>
    <scope>NUCLEOTIDE SEQUENCE [LARGE SCALE GENOMIC DNA]</scope>
    <source>
        <strain evidence="1 2">KQ-12</strain>
    </source>
</reference>
<dbReference type="Pfam" id="PF01257">
    <property type="entry name" value="2Fe-2S_thioredx"/>
    <property type="match status" value="1"/>
</dbReference>
<proteinExistence type="predicted"/>
<dbReference type="EMBL" id="PDOD01000003">
    <property type="protein sequence ID" value="PYZ92537.1"/>
    <property type="molecule type" value="Genomic_DNA"/>
</dbReference>
<keyword evidence="2" id="KW-1185">Reference proteome</keyword>
<accession>A0A323TG50</accession>
<protein>
    <submittedName>
        <fullName evidence="1">Ferredoxin</fullName>
    </submittedName>
</protein>
<evidence type="ECO:0000313" key="2">
    <source>
        <dbReference type="Proteomes" id="UP000248214"/>
    </source>
</evidence>
<dbReference type="AlphaFoldDB" id="A0A323TG50"/>
<dbReference type="SUPFAM" id="SSF52833">
    <property type="entry name" value="Thioredoxin-like"/>
    <property type="match status" value="1"/>
</dbReference>
<organism evidence="1 2">
    <name type="scientific">Salipaludibacillus keqinensis</name>
    <dbReference type="NCBI Taxonomy" id="2045207"/>
    <lineage>
        <taxon>Bacteria</taxon>
        <taxon>Bacillati</taxon>
        <taxon>Bacillota</taxon>
        <taxon>Bacilli</taxon>
        <taxon>Bacillales</taxon>
        <taxon>Bacillaceae</taxon>
    </lineage>
</organism>
<gene>
    <name evidence="1" type="ORF">CR194_12770</name>
</gene>
<comment type="caution">
    <text evidence="1">The sequence shown here is derived from an EMBL/GenBank/DDBJ whole genome shotgun (WGS) entry which is preliminary data.</text>
</comment>
<dbReference type="CDD" id="cd02980">
    <property type="entry name" value="TRX_Fd_family"/>
    <property type="match status" value="1"/>
</dbReference>
<dbReference type="OrthoDB" id="9761899at2"/>
<dbReference type="InterPro" id="IPR036249">
    <property type="entry name" value="Thioredoxin-like_sf"/>
</dbReference>
<name>A0A323TG50_9BACI</name>
<dbReference type="Gene3D" id="3.40.30.10">
    <property type="entry name" value="Glutaredoxin"/>
    <property type="match status" value="1"/>
</dbReference>
<dbReference type="RefSeq" id="WP_110610088.1">
    <property type="nucleotide sequence ID" value="NZ_PDOD01000003.1"/>
</dbReference>
<sequence length="129" mass="14766">MTTWDLSRTKNHILICNGGSCSRQGAEELTDSLREEISRRELNTEIHTTKTRCNGRCQDACVVTVYPEGSWYKDLSISDVKPFIQSLYTQQVYETKRCLYFNEDGFQPVDETIATGMSKEAARKKRSAK</sequence>
<evidence type="ECO:0000313" key="1">
    <source>
        <dbReference type="EMBL" id="PYZ92537.1"/>
    </source>
</evidence>